<keyword evidence="2" id="KW-1185">Reference proteome</keyword>
<protein>
    <submittedName>
        <fullName evidence="1">DUF1236 domain-containing protein</fullName>
    </submittedName>
</protein>
<accession>A0ABS0Y829</accession>
<evidence type="ECO:0000313" key="2">
    <source>
        <dbReference type="Proteomes" id="UP000620670"/>
    </source>
</evidence>
<evidence type="ECO:0000313" key="1">
    <source>
        <dbReference type="EMBL" id="MBJ6128443.1"/>
    </source>
</evidence>
<organism evidence="1 2">
    <name type="scientific">Microvirga splendida</name>
    <dbReference type="NCBI Taxonomy" id="2795727"/>
    <lineage>
        <taxon>Bacteria</taxon>
        <taxon>Pseudomonadati</taxon>
        <taxon>Pseudomonadota</taxon>
        <taxon>Alphaproteobacteria</taxon>
        <taxon>Hyphomicrobiales</taxon>
        <taxon>Methylobacteriaceae</taxon>
        <taxon>Microvirga</taxon>
    </lineage>
</organism>
<name>A0ABS0Y829_9HYPH</name>
<dbReference type="RefSeq" id="WP_199051715.1">
    <property type="nucleotide sequence ID" value="NZ_JAELXT010000051.1"/>
</dbReference>
<dbReference type="EMBL" id="JAELXT010000051">
    <property type="protein sequence ID" value="MBJ6128443.1"/>
    <property type="molecule type" value="Genomic_DNA"/>
</dbReference>
<sequence>MNVNLTTQQRTQAVQTLRSVNITPVRENVTITVGQTVPTTVTQLVDCPTTLESLITGVKDCKVVLVGDRYYIVEGGSRRVVTVIER</sequence>
<reference evidence="2" key="1">
    <citation type="submission" date="2020-12" db="EMBL/GenBank/DDBJ databases">
        <title>Hymenobacter sp.</title>
        <authorList>
            <person name="Kim M.K."/>
        </authorList>
    </citation>
    <scope>NUCLEOTIDE SEQUENCE [LARGE SCALE GENOMIC DNA]</scope>
    <source>
        <strain evidence="2">BT325</strain>
    </source>
</reference>
<dbReference type="Proteomes" id="UP000620670">
    <property type="component" value="Unassembled WGS sequence"/>
</dbReference>
<gene>
    <name evidence="1" type="ORF">JAO75_23900</name>
</gene>
<proteinExistence type="predicted"/>
<comment type="caution">
    <text evidence="1">The sequence shown here is derived from an EMBL/GenBank/DDBJ whole genome shotgun (WGS) entry which is preliminary data.</text>
</comment>